<comment type="cofactor">
    <cofactor evidence="2">
        <name>Mg(2+)</name>
        <dbReference type="ChEBI" id="CHEBI:18420"/>
    </cofactor>
</comment>
<dbReference type="InterPro" id="IPR005843">
    <property type="entry name" value="A-D-PHexomutase_C"/>
</dbReference>
<dbReference type="RefSeq" id="WP_274795650.1">
    <property type="nucleotide sequence ID" value="NZ_CP113527.1"/>
</dbReference>
<evidence type="ECO:0000256" key="10">
    <source>
        <dbReference type="ARBA" id="ARBA00022842"/>
    </source>
</evidence>
<evidence type="ECO:0000259" key="19">
    <source>
        <dbReference type="Pfam" id="PF02880"/>
    </source>
</evidence>
<name>A0AAJ5UTU9_9BACI</name>
<dbReference type="EMBL" id="CP113527">
    <property type="protein sequence ID" value="WDV07479.1"/>
    <property type="molecule type" value="Genomic_DNA"/>
</dbReference>
<keyword evidence="11" id="KW-0413">Isomerase</keyword>
<reference evidence="20" key="1">
    <citation type="submission" date="2022-11" db="EMBL/GenBank/DDBJ databases">
        <title>Lysinibacillus irui.</title>
        <authorList>
            <person name="Akintayo S.O."/>
        </authorList>
    </citation>
    <scope>NUCLEOTIDE SEQUENCE</scope>
    <source>
        <strain evidence="20">IRB4-01</strain>
    </source>
</reference>
<dbReference type="GO" id="GO:0006006">
    <property type="term" value="P:glucose metabolic process"/>
    <property type="evidence" value="ECO:0007669"/>
    <property type="project" value="UniProtKB-KW"/>
</dbReference>
<comment type="pathway">
    <text evidence="4">Lipid metabolism.</text>
</comment>
<accession>A0AAJ5UTU9</accession>
<dbReference type="Proteomes" id="UP001219585">
    <property type="component" value="Chromosome"/>
</dbReference>
<evidence type="ECO:0000256" key="3">
    <source>
        <dbReference type="ARBA" id="ARBA00005164"/>
    </source>
</evidence>
<dbReference type="InterPro" id="IPR016055">
    <property type="entry name" value="A-D-PHexomutase_a/b/a-I/II/III"/>
</dbReference>
<evidence type="ECO:0000256" key="15">
    <source>
        <dbReference type="RuleBase" id="RU004326"/>
    </source>
</evidence>
<evidence type="ECO:0000256" key="5">
    <source>
        <dbReference type="ARBA" id="ARBA00010231"/>
    </source>
</evidence>
<evidence type="ECO:0000256" key="11">
    <source>
        <dbReference type="ARBA" id="ARBA00023235"/>
    </source>
</evidence>
<dbReference type="Pfam" id="PF02879">
    <property type="entry name" value="PGM_PMM_II"/>
    <property type="match status" value="1"/>
</dbReference>
<evidence type="ECO:0000256" key="2">
    <source>
        <dbReference type="ARBA" id="ARBA00001946"/>
    </source>
</evidence>
<comment type="catalytic activity">
    <reaction evidence="1">
        <text>alpha-D-glucose 1-phosphate = alpha-D-glucose 6-phosphate</text>
        <dbReference type="Rhea" id="RHEA:23536"/>
        <dbReference type="ChEBI" id="CHEBI:58225"/>
        <dbReference type="ChEBI" id="CHEBI:58601"/>
        <dbReference type="EC" id="5.4.2.2"/>
    </reaction>
</comment>
<keyword evidence="7" id="KW-0119">Carbohydrate metabolism</keyword>
<dbReference type="InterPro" id="IPR036900">
    <property type="entry name" value="A-D-PHexomutase_C_sf"/>
</dbReference>
<dbReference type="Pfam" id="PF00408">
    <property type="entry name" value="PGM_PMM_IV"/>
    <property type="match status" value="1"/>
</dbReference>
<feature type="domain" description="Alpha-D-phosphohexomutase alpha/beta/alpha" evidence="17">
    <location>
        <begin position="41"/>
        <end position="177"/>
    </location>
</feature>
<protein>
    <recommendedName>
        <fullName evidence="12">Phosphoglucomutase</fullName>
        <ecNumber evidence="6">5.4.2.2</ecNumber>
    </recommendedName>
    <alternativeName>
        <fullName evidence="14">Alpha-phosphoglucomutase</fullName>
    </alternativeName>
    <alternativeName>
        <fullName evidence="13">Glucose phosphomutase</fullName>
    </alternativeName>
</protein>
<dbReference type="Pfam" id="PF02878">
    <property type="entry name" value="PGM_PMM_I"/>
    <property type="match status" value="1"/>
</dbReference>
<dbReference type="InterPro" id="IPR005845">
    <property type="entry name" value="A-D-PHexomutase_a/b/a-II"/>
</dbReference>
<dbReference type="EC" id="5.4.2.2" evidence="6"/>
<dbReference type="AlphaFoldDB" id="A0AAJ5UTU9"/>
<dbReference type="InterPro" id="IPR005844">
    <property type="entry name" value="A-D-PHexomutase_a/b/a-I"/>
</dbReference>
<evidence type="ECO:0000259" key="16">
    <source>
        <dbReference type="Pfam" id="PF00408"/>
    </source>
</evidence>
<dbReference type="PANTHER" id="PTHR45745">
    <property type="entry name" value="PHOSPHOMANNOMUTASE 45A"/>
    <property type="match status" value="1"/>
</dbReference>
<comment type="similarity">
    <text evidence="5 15">Belongs to the phosphohexose mutase family.</text>
</comment>
<keyword evidence="9 15" id="KW-0479">Metal-binding</keyword>
<dbReference type="PRINTS" id="PR00509">
    <property type="entry name" value="PGMPMM"/>
</dbReference>
<evidence type="ECO:0000256" key="4">
    <source>
        <dbReference type="ARBA" id="ARBA00005189"/>
    </source>
</evidence>
<dbReference type="SUPFAM" id="SSF53738">
    <property type="entry name" value="Phosphoglucomutase, first 3 domains"/>
    <property type="match status" value="3"/>
</dbReference>
<dbReference type="CDD" id="cd05799">
    <property type="entry name" value="PGM2"/>
    <property type="match status" value="1"/>
</dbReference>
<evidence type="ECO:0000259" key="17">
    <source>
        <dbReference type="Pfam" id="PF02878"/>
    </source>
</evidence>
<evidence type="ECO:0000256" key="14">
    <source>
        <dbReference type="ARBA" id="ARBA00041467"/>
    </source>
</evidence>
<keyword evidence="8" id="KW-0597">Phosphoprotein</keyword>
<dbReference type="InterPro" id="IPR005841">
    <property type="entry name" value="Alpha-D-phosphohexomutase_SF"/>
</dbReference>
<evidence type="ECO:0000256" key="8">
    <source>
        <dbReference type="ARBA" id="ARBA00022553"/>
    </source>
</evidence>
<dbReference type="Pfam" id="PF02880">
    <property type="entry name" value="PGM_PMM_III"/>
    <property type="match status" value="1"/>
</dbReference>
<feature type="domain" description="Alpha-D-phosphohexomutase alpha/beta/alpha" evidence="18">
    <location>
        <begin position="207"/>
        <end position="306"/>
    </location>
</feature>
<dbReference type="Gene3D" id="3.40.120.10">
    <property type="entry name" value="Alpha-D-Glucose-1,6-Bisphosphate, subunit A, domain 3"/>
    <property type="match status" value="3"/>
</dbReference>
<dbReference type="GO" id="GO:0000287">
    <property type="term" value="F:magnesium ion binding"/>
    <property type="evidence" value="ECO:0007669"/>
    <property type="project" value="InterPro"/>
</dbReference>
<evidence type="ECO:0000259" key="18">
    <source>
        <dbReference type="Pfam" id="PF02879"/>
    </source>
</evidence>
<dbReference type="GO" id="GO:0006166">
    <property type="term" value="P:purine ribonucleoside salvage"/>
    <property type="evidence" value="ECO:0007669"/>
    <property type="project" value="TreeGrafter"/>
</dbReference>
<dbReference type="Gene3D" id="3.30.310.50">
    <property type="entry name" value="Alpha-D-phosphohexomutase, C-terminal domain"/>
    <property type="match status" value="1"/>
</dbReference>
<evidence type="ECO:0000256" key="6">
    <source>
        <dbReference type="ARBA" id="ARBA00012728"/>
    </source>
</evidence>
<dbReference type="GO" id="GO:0008973">
    <property type="term" value="F:phosphopentomutase activity"/>
    <property type="evidence" value="ECO:0007669"/>
    <property type="project" value="TreeGrafter"/>
</dbReference>
<evidence type="ECO:0000256" key="13">
    <source>
        <dbReference type="ARBA" id="ARBA00041398"/>
    </source>
</evidence>
<feature type="domain" description="Alpha-D-phosphohexomutase C-terminal" evidence="16">
    <location>
        <begin position="483"/>
        <end position="550"/>
    </location>
</feature>
<dbReference type="PANTHER" id="PTHR45745:SF1">
    <property type="entry name" value="PHOSPHOGLUCOMUTASE 2B-RELATED"/>
    <property type="match status" value="1"/>
</dbReference>
<keyword evidence="10 15" id="KW-0460">Magnesium</keyword>
<keyword evidence="7" id="KW-0313">Glucose metabolism</keyword>
<dbReference type="SUPFAM" id="SSF55957">
    <property type="entry name" value="Phosphoglucomutase, C-terminal domain"/>
    <property type="match status" value="1"/>
</dbReference>
<sequence length="565" mass="63004">MHKELYELWRQKANSMYQDELLEIANNKQAIEDHFYQLVPFGTGGMRGKLGAGTNRINIHTIRLVAEGLARQIECQGEAAKISGVVIAYDTRHFSQEFAYETAGVLAAHGIQTYVFSESRPTPELSFAIRYLAAYAGVVITASHNPKEYNGFKVYGQDGAQLTPRFADEVSEHMKSVEDIFKIHSLTKDELFTSDYCIEMLDKLDDAYNAALKTLIQVNGKKDVNIIYTPLHGAGLVPTKRALKEAGFTNVHIVNEQAVQDGDFPTVQYPNPEETLAFEMAIALGKKVGAELILATDPDADRLGVAILNGDYYQLLTGNQLGALLLNYLLSTKQQAGTLPLNGAILKTIVTSELGTAIAGSFNIQTINTLTGFKYIAEKIAEFETTGEHSFIFGYEESYGYLAGSFVRDKDAVQIALLTAEMASYYKEQNLSLLDVLNSLYQQHGYYQEKLLSFTYEGIEGQKRITNIMEQFRKNESTEMAGIKVIVTEDYKAGFTYLANGEKQALSLPKTDVLKYRLQDGSWICIRPSGTEPKCKIYIGVRKDSEAEAFETLIDVEDYMKKMIN</sequence>
<dbReference type="GO" id="GO:0004614">
    <property type="term" value="F:phosphoglucomutase activity"/>
    <property type="evidence" value="ECO:0007669"/>
    <property type="project" value="UniProtKB-EC"/>
</dbReference>
<proteinExistence type="inferred from homology"/>
<evidence type="ECO:0000256" key="7">
    <source>
        <dbReference type="ARBA" id="ARBA00022526"/>
    </source>
</evidence>
<feature type="domain" description="Alpha-D-phosphohexomutase alpha/beta/alpha" evidence="19">
    <location>
        <begin position="318"/>
        <end position="442"/>
    </location>
</feature>
<dbReference type="KEGG" id="liu:OU989_03065"/>
<dbReference type="InterPro" id="IPR005846">
    <property type="entry name" value="A-D-PHexomutase_a/b/a-III"/>
</dbReference>
<evidence type="ECO:0000256" key="1">
    <source>
        <dbReference type="ARBA" id="ARBA00000443"/>
    </source>
</evidence>
<evidence type="ECO:0000313" key="21">
    <source>
        <dbReference type="Proteomes" id="UP001219585"/>
    </source>
</evidence>
<dbReference type="InterPro" id="IPR016066">
    <property type="entry name" value="A-D-PHexomutase_CS"/>
</dbReference>
<gene>
    <name evidence="20" type="ORF">OU989_03065</name>
</gene>
<dbReference type="PROSITE" id="PS00710">
    <property type="entry name" value="PGM_PMM"/>
    <property type="match status" value="1"/>
</dbReference>
<organism evidence="20 21">
    <name type="scientific">Lysinibacillus irui</name>
    <dbReference type="NCBI Taxonomy" id="2998077"/>
    <lineage>
        <taxon>Bacteria</taxon>
        <taxon>Bacillati</taxon>
        <taxon>Bacillota</taxon>
        <taxon>Bacilli</taxon>
        <taxon>Bacillales</taxon>
        <taxon>Bacillaceae</taxon>
        <taxon>Lysinibacillus</taxon>
    </lineage>
</organism>
<evidence type="ECO:0000256" key="12">
    <source>
        <dbReference type="ARBA" id="ARBA00039995"/>
    </source>
</evidence>
<evidence type="ECO:0000256" key="9">
    <source>
        <dbReference type="ARBA" id="ARBA00022723"/>
    </source>
</evidence>
<evidence type="ECO:0000313" key="20">
    <source>
        <dbReference type="EMBL" id="WDV07479.1"/>
    </source>
</evidence>
<comment type="pathway">
    <text evidence="3">Glycolipid metabolism; diglucosyl-diacylglycerol biosynthesis.</text>
</comment>